<keyword evidence="4" id="KW-0336">GPI-anchor</keyword>
<dbReference type="InterPro" id="IPR027446">
    <property type="entry name" value="VSG_C_dom_sf"/>
</dbReference>
<reference evidence="12" key="1">
    <citation type="submission" date="2016-12" db="EMBL/GenBank/DDBJ databases">
        <title>Extending the VSGnome of Trypanosoma brucei strain TREU927.</title>
        <authorList>
            <person name="Cross G.A."/>
        </authorList>
    </citation>
    <scope>NUCLEOTIDE SEQUENCE</scope>
    <source>
        <strain evidence="12">Tb927.99.300</strain>
    </source>
</reference>
<feature type="compositionally biased region" description="Basic and acidic residues" evidence="9">
    <location>
        <begin position="414"/>
        <end position="434"/>
    </location>
</feature>
<dbReference type="SUPFAM" id="SSF118251">
    <property type="entry name" value="Variant surface glycoprotein MITAT 1.2, VSG 221, C-terminal domain"/>
    <property type="match status" value="1"/>
</dbReference>
<evidence type="ECO:0000256" key="4">
    <source>
        <dbReference type="ARBA" id="ARBA00022622"/>
    </source>
</evidence>
<evidence type="ECO:0000256" key="5">
    <source>
        <dbReference type="ARBA" id="ARBA00022729"/>
    </source>
</evidence>
<proteinExistence type="predicted"/>
<dbReference type="VEuPathDB" id="TriTrypDB:Tb927.5.5610"/>
<feature type="signal peptide" evidence="10">
    <location>
        <begin position="1"/>
        <end position="20"/>
    </location>
</feature>
<dbReference type="InterPro" id="IPR025932">
    <property type="entry name" value="Trypano_VSG_B_N_dom"/>
</dbReference>
<dbReference type="Pfam" id="PF13206">
    <property type="entry name" value="VSG_B"/>
    <property type="match status" value="1"/>
</dbReference>
<dbReference type="Gene3D" id="4.10.110.20">
    <property type="entry name" value="Variant surface glycoprotein MITAT 1.2, VSG 221, C-terminal domain"/>
    <property type="match status" value="1"/>
</dbReference>
<accession>A0A1V0FY33</accession>
<dbReference type="GO" id="GO:0005886">
    <property type="term" value="C:plasma membrane"/>
    <property type="evidence" value="ECO:0007669"/>
    <property type="project" value="UniProtKB-SubCell"/>
</dbReference>
<feature type="compositionally biased region" description="Basic and acidic residues" evidence="9">
    <location>
        <begin position="382"/>
        <end position="408"/>
    </location>
</feature>
<comment type="function">
    <text evidence="1">VSG forms a coat on the surface of the parasite. The trypanosome evades the immune response of the host by expressing a series of antigenically distinct VSGs from an estimated 1000 VSG genes.</text>
</comment>
<dbReference type="AlphaFoldDB" id="A0A1V0FY33"/>
<feature type="compositionally biased region" description="Polar residues" evidence="9">
    <location>
        <begin position="370"/>
        <end position="380"/>
    </location>
</feature>
<keyword evidence="3" id="KW-1003">Cell membrane</keyword>
<organism evidence="12">
    <name type="scientific">Trypanosoma brucei</name>
    <dbReference type="NCBI Taxonomy" id="5691"/>
    <lineage>
        <taxon>Eukaryota</taxon>
        <taxon>Discoba</taxon>
        <taxon>Euglenozoa</taxon>
        <taxon>Kinetoplastea</taxon>
        <taxon>Metakinetoplastina</taxon>
        <taxon>Trypanosomatida</taxon>
        <taxon>Trypanosomatidae</taxon>
        <taxon>Trypanosoma</taxon>
    </lineage>
</organism>
<comment type="subcellular location">
    <subcellularLocation>
        <location evidence="2">Cell membrane</location>
        <topology evidence="2">Lipid-anchor</topology>
        <topology evidence="2">GPI-anchor</topology>
    </subcellularLocation>
</comment>
<evidence type="ECO:0000256" key="1">
    <source>
        <dbReference type="ARBA" id="ARBA00002523"/>
    </source>
</evidence>
<feature type="chain" id="PRO_5013024871" evidence="10">
    <location>
        <begin position="21"/>
        <end position="475"/>
    </location>
</feature>
<evidence type="ECO:0000256" key="6">
    <source>
        <dbReference type="ARBA" id="ARBA00023136"/>
    </source>
</evidence>
<dbReference type="EMBL" id="KY404372">
    <property type="protein sequence ID" value="ARB50623.1"/>
    <property type="molecule type" value="Genomic_DNA"/>
</dbReference>
<evidence type="ECO:0000256" key="3">
    <source>
        <dbReference type="ARBA" id="ARBA00022475"/>
    </source>
</evidence>
<evidence type="ECO:0000256" key="8">
    <source>
        <dbReference type="ARBA" id="ARBA00023288"/>
    </source>
</evidence>
<keyword evidence="6" id="KW-0472">Membrane</keyword>
<keyword evidence="8" id="KW-0449">Lipoprotein</keyword>
<evidence type="ECO:0000313" key="12">
    <source>
        <dbReference type="EMBL" id="ARB50623.1"/>
    </source>
</evidence>
<evidence type="ECO:0000256" key="2">
    <source>
        <dbReference type="ARBA" id="ARBA00004609"/>
    </source>
</evidence>
<protein>
    <submittedName>
        <fullName evidence="12">Variant surface glycoprotein</fullName>
    </submittedName>
</protein>
<feature type="domain" description="Trypanosome variant surface glycoprotein B-type N-terminal" evidence="11">
    <location>
        <begin position="10"/>
        <end position="342"/>
    </location>
</feature>
<keyword evidence="5 10" id="KW-0732">Signal</keyword>
<evidence type="ECO:0000256" key="10">
    <source>
        <dbReference type="SAM" id="SignalP"/>
    </source>
</evidence>
<evidence type="ECO:0000256" key="7">
    <source>
        <dbReference type="ARBA" id="ARBA00023180"/>
    </source>
</evidence>
<feature type="region of interest" description="Disordered" evidence="9">
    <location>
        <begin position="369"/>
        <end position="441"/>
    </location>
</feature>
<name>A0A1V0FY33_9TRYP</name>
<evidence type="ECO:0000259" key="11">
    <source>
        <dbReference type="Pfam" id="PF13206"/>
    </source>
</evidence>
<evidence type="ECO:0000256" key="9">
    <source>
        <dbReference type="SAM" id="MobiDB-lite"/>
    </source>
</evidence>
<keyword evidence="7" id="KW-0325">Glycoprotein</keyword>
<dbReference type="VEuPathDB" id="TriTrypDB:Tb427_000550600"/>
<dbReference type="GO" id="GO:0098552">
    <property type="term" value="C:side of membrane"/>
    <property type="evidence" value="ECO:0007669"/>
    <property type="project" value="UniProtKB-KW"/>
</dbReference>
<sequence length="475" mass="50910">MTILVAAIILWLTPQELVSGEANGNAQAFTTMCAILRTLQAKPDIPLDNSKALITQAIAELQQLNLSTAEDSLYDQSFDPADDDSKKPKEYRNHRQRWQEIKNQIKTGATEISGLKLQRPRASFAGQRASEVINRTLKLTEKLKQQLKQTIKEKDVEDELKTALYGPTKNLDKSGPTTFVDSGTTACGGSVASTSAAGTTFAADLVCLCSQANGNSVDCTGTALNAVKMGTTAEAAAAFEELDKKCPQQAKQKASIAALLQAKQLFLANFRKGAKTATAAKNILGAGSTAQCNGAANGNCILYKDIEAEGKLDVKWQAAIDNAITKLETANGEAQHNAHLAATAAALKAAALAAYMAALGGDAPSHASALKNTAKQSEQETQVEKECNKKETDTECKTPCKWDGDAKEPKRKCTLGEEGKQAVHKETKGPDGKLKRSMQAKSKKTATIAENRMVNSLRSPVFFSIENLLYFLLLL</sequence>